<keyword evidence="1" id="KW-0143">Chaperone</keyword>
<dbReference type="PANTHER" id="PTHR34227:SF1">
    <property type="entry name" value="DIMETHYL SULFOXIDE REDUCTASE CHAPERONE-RELATED"/>
    <property type="match status" value="1"/>
</dbReference>
<organism evidence="2 3">
    <name type="scientific">Streptomyces mutabilis</name>
    <dbReference type="NCBI Taxonomy" id="67332"/>
    <lineage>
        <taxon>Bacteria</taxon>
        <taxon>Bacillati</taxon>
        <taxon>Actinomycetota</taxon>
        <taxon>Actinomycetes</taxon>
        <taxon>Kitasatosporales</taxon>
        <taxon>Streptomycetaceae</taxon>
        <taxon>Streptomyces</taxon>
    </lineage>
</organism>
<dbReference type="Pfam" id="PF02613">
    <property type="entry name" value="Nitrate_red_del"/>
    <property type="match status" value="1"/>
</dbReference>
<dbReference type="RefSeq" id="WP_043376052.1">
    <property type="nucleotide sequence ID" value="NZ_KN039946.1"/>
</dbReference>
<comment type="caution">
    <text evidence="2">The sequence shown here is derived from an EMBL/GenBank/DDBJ whole genome shotgun (WGS) entry which is preliminary data.</text>
</comment>
<keyword evidence="3" id="KW-1185">Reference proteome</keyword>
<name>A0A086N7E1_9ACTN</name>
<dbReference type="HOGENOM" id="CLU_077650_0_1_11"/>
<reference evidence="2 3" key="1">
    <citation type="submission" date="2014-05" db="EMBL/GenBank/DDBJ databases">
        <title>Complete genome sequence of the Streptomyces mutabilis TRM45540.</title>
        <authorList>
            <person name="Luo X."/>
            <person name="Zhang L."/>
        </authorList>
    </citation>
    <scope>NUCLEOTIDE SEQUENCE [LARGE SCALE GENOMIC DNA]</scope>
    <source>
        <strain evidence="2 3">TRM45540</strain>
    </source>
</reference>
<sequence>MTKSALAVSAEHVRVYTGLLQLAVRVLCREIDAPLYRQMQDSDRRMDPGDAPLTDPVLALRAETEALEELAAEYCRLFVGPRPICPPYASEQLGEIKAGGRAAHDIEAFMSRHALRAALHAQDAILDKDHLAVELAVLAHLLQMAAGAVTGEQVRAEAWTAAHDLLHRHILPWACNYLGRLENAARYAPYTTVAHLARKVLEEAADWPAAAPSYVAP</sequence>
<dbReference type="STRING" id="1915400.FM21_13670"/>
<dbReference type="SUPFAM" id="SSF89155">
    <property type="entry name" value="TorD-like"/>
    <property type="match status" value="1"/>
</dbReference>
<dbReference type="InterPro" id="IPR020945">
    <property type="entry name" value="DMSO/NO3_reduct_chaperone"/>
</dbReference>
<accession>A0A086N7E1</accession>
<dbReference type="Gene3D" id="1.10.3480.10">
    <property type="entry name" value="TorD-like"/>
    <property type="match status" value="1"/>
</dbReference>
<dbReference type="InterPro" id="IPR050289">
    <property type="entry name" value="TorD/DmsD_chaperones"/>
</dbReference>
<gene>
    <name evidence="2" type="ORF">FM21_13670</name>
</gene>
<dbReference type="InterPro" id="IPR036411">
    <property type="entry name" value="TorD-like_sf"/>
</dbReference>
<dbReference type="AlphaFoldDB" id="A0A086N7E1"/>
<dbReference type="PANTHER" id="PTHR34227">
    <property type="entry name" value="CHAPERONE PROTEIN YCDY"/>
    <property type="match status" value="1"/>
</dbReference>
<dbReference type="EMBL" id="JNFQ01000001">
    <property type="protein sequence ID" value="KFG77059.1"/>
    <property type="molecule type" value="Genomic_DNA"/>
</dbReference>
<dbReference type="Proteomes" id="UP000029095">
    <property type="component" value="Unassembled WGS sequence"/>
</dbReference>
<evidence type="ECO:0000256" key="1">
    <source>
        <dbReference type="ARBA" id="ARBA00023186"/>
    </source>
</evidence>
<protein>
    <submittedName>
        <fullName evidence="2">Uncharacterized protein</fullName>
    </submittedName>
</protein>
<evidence type="ECO:0000313" key="2">
    <source>
        <dbReference type="EMBL" id="KFG77059.1"/>
    </source>
</evidence>
<evidence type="ECO:0000313" key="3">
    <source>
        <dbReference type="Proteomes" id="UP000029095"/>
    </source>
</evidence>
<proteinExistence type="predicted"/>